<protein>
    <submittedName>
        <fullName evidence="2">Uncharacterized protein</fullName>
    </submittedName>
</protein>
<comment type="caution">
    <text evidence="2">The sequence shown here is derived from an EMBL/GenBank/DDBJ whole genome shotgun (WGS) entry which is preliminary data.</text>
</comment>
<evidence type="ECO:0000256" key="1">
    <source>
        <dbReference type="SAM" id="MobiDB-lite"/>
    </source>
</evidence>
<feature type="compositionally biased region" description="Polar residues" evidence="1">
    <location>
        <begin position="107"/>
        <end position="119"/>
    </location>
</feature>
<evidence type="ECO:0000313" key="2">
    <source>
        <dbReference type="EMBL" id="KXB00419.1"/>
    </source>
</evidence>
<dbReference type="AlphaFoldDB" id="A0A133V1V8"/>
<name>A0A133V1V8_9EURY</name>
<dbReference type="Proteomes" id="UP000070341">
    <property type="component" value="Unassembled WGS sequence"/>
</dbReference>
<keyword evidence="3" id="KW-1185">Reference proteome</keyword>
<dbReference type="EMBL" id="LHXU01000011">
    <property type="protein sequence ID" value="KXB00419.1"/>
    <property type="molecule type" value="Genomic_DNA"/>
</dbReference>
<gene>
    <name evidence="2" type="ORF">AKJ40_01340</name>
</gene>
<reference evidence="2 3" key="1">
    <citation type="journal article" date="2016" name="Sci. Rep.">
        <title>Metabolic traits of an uncultured archaeal lineage -MSBL1- from brine pools of the Red Sea.</title>
        <authorList>
            <person name="Mwirichia R."/>
            <person name="Alam I."/>
            <person name="Rashid M."/>
            <person name="Vinu M."/>
            <person name="Ba-Alawi W."/>
            <person name="Anthony Kamau A."/>
            <person name="Kamanda Ngugi D."/>
            <person name="Goker M."/>
            <person name="Klenk H.P."/>
            <person name="Bajic V."/>
            <person name="Stingl U."/>
        </authorList>
    </citation>
    <scope>NUCLEOTIDE SEQUENCE [LARGE SCALE GENOMIC DNA]</scope>
    <source>
        <strain evidence="2">SCGC-AAA259M10</strain>
    </source>
</reference>
<proteinExistence type="predicted"/>
<accession>A0A133V1V8</accession>
<feature type="region of interest" description="Disordered" evidence="1">
    <location>
        <begin position="103"/>
        <end position="126"/>
    </location>
</feature>
<evidence type="ECO:0000313" key="3">
    <source>
        <dbReference type="Proteomes" id="UP000070341"/>
    </source>
</evidence>
<organism evidence="2 3">
    <name type="scientific">candidate division MSBL1 archaeon SCGC-AAA259M10</name>
    <dbReference type="NCBI Taxonomy" id="1698270"/>
    <lineage>
        <taxon>Archaea</taxon>
        <taxon>Methanobacteriati</taxon>
        <taxon>Methanobacteriota</taxon>
        <taxon>candidate division MSBL1</taxon>
    </lineage>
</organism>
<dbReference type="InterPro" id="IPR058690">
    <property type="entry name" value="BrxE"/>
</dbReference>
<dbReference type="Pfam" id="PF26412">
    <property type="entry name" value="BrxE"/>
    <property type="match status" value="1"/>
</dbReference>
<sequence>MVELRSEIIRRLEEYDLTNTKFFTDYGVEKFSNLFESSFSLAYHNAMCDSMIVSESELVPVDDFYTLYDLGPYVEQKVRQFLKDKDGYLKDISVELPEEVENPSDRFLNSSDSSINLGNMSEPGPDAEEEAIVQRIKNLACVYSAGIRNGEFRVGYYVAE</sequence>